<evidence type="ECO:0000313" key="2">
    <source>
        <dbReference type="EMBL" id="KAG6418960.1"/>
    </source>
</evidence>
<organism evidence="2">
    <name type="scientific">Salvia splendens</name>
    <name type="common">Scarlet sage</name>
    <dbReference type="NCBI Taxonomy" id="180675"/>
    <lineage>
        <taxon>Eukaryota</taxon>
        <taxon>Viridiplantae</taxon>
        <taxon>Streptophyta</taxon>
        <taxon>Embryophyta</taxon>
        <taxon>Tracheophyta</taxon>
        <taxon>Spermatophyta</taxon>
        <taxon>Magnoliopsida</taxon>
        <taxon>eudicotyledons</taxon>
        <taxon>Gunneridae</taxon>
        <taxon>Pentapetalae</taxon>
        <taxon>asterids</taxon>
        <taxon>lamiids</taxon>
        <taxon>Lamiales</taxon>
        <taxon>Lamiaceae</taxon>
        <taxon>Nepetoideae</taxon>
        <taxon>Mentheae</taxon>
        <taxon>Salviinae</taxon>
        <taxon>Salvia</taxon>
        <taxon>Salvia subgen. Calosphace</taxon>
        <taxon>core Calosphace</taxon>
    </lineage>
</organism>
<feature type="region of interest" description="Disordered" evidence="1">
    <location>
        <begin position="1"/>
        <end position="147"/>
    </location>
</feature>
<feature type="compositionally biased region" description="Low complexity" evidence="1">
    <location>
        <begin position="110"/>
        <end position="122"/>
    </location>
</feature>
<reference evidence="2" key="2">
    <citation type="submission" date="2020-08" db="EMBL/GenBank/DDBJ databases">
        <title>Plant Genome Project.</title>
        <authorList>
            <person name="Zhang R.-G."/>
        </authorList>
    </citation>
    <scope>NUCLEOTIDE SEQUENCE</scope>
    <source>
        <strain evidence="2">Huo1</strain>
        <tissue evidence="2">Leaf</tissue>
    </source>
</reference>
<reference evidence="2" key="1">
    <citation type="submission" date="2018-01" db="EMBL/GenBank/DDBJ databases">
        <authorList>
            <person name="Mao J.F."/>
        </authorList>
    </citation>
    <scope>NUCLEOTIDE SEQUENCE</scope>
    <source>
        <strain evidence="2">Huo1</strain>
        <tissue evidence="2">Leaf</tissue>
    </source>
</reference>
<evidence type="ECO:0000313" key="3">
    <source>
        <dbReference type="Proteomes" id="UP000298416"/>
    </source>
</evidence>
<feature type="compositionally biased region" description="Basic and acidic residues" evidence="1">
    <location>
        <begin position="16"/>
        <end position="41"/>
    </location>
</feature>
<evidence type="ECO:0000256" key="1">
    <source>
        <dbReference type="SAM" id="MobiDB-lite"/>
    </source>
</evidence>
<gene>
    <name evidence="2" type="ORF">SASPL_121167</name>
</gene>
<protein>
    <submittedName>
        <fullName evidence="2">Uncharacterized protein</fullName>
    </submittedName>
</protein>
<sequence length="207" mass="22985">MDRQGRGGAANVCAARGREIASPHRRCEAHGGLPERGEKPRSRTIHLQPELAGEETIFKDKGVERAANVNGDLKAKKSGKEDWTGSADRNNRKDGNRKNKRKGRRRGSDSSEFSESYYTSSESDLDDVNDVATDPDSGPTNVHFPRRSFRKRQNVSYDEGAGDDDVAVPRWNSEATMEEEASMATASSLHLTPVSSSITYPFFFQYE</sequence>
<keyword evidence="3" id="KW-1185">Reference proteome</keyword>
<name>A0A8X8XRX6_SALSN</name>
<dbReference type="AlphaFoldDB" id="A0A8X8XRX6"/>
<comment type="caution">
    <text evidence="2">The sequence shown here is derived from an EMBL/GenBank/DDBJ whole genome shotgun (WGS) entry which is preliminary data.</text>
</comment>
<accession>A0A8X8XRX6</accession>
<dbReference type="Proteomes" id="UP000298416">
    <property type="component" value="Unassembled WGS sequence"/>
</dbReference>
<proteinExistence type="predicted"/>
<dbReference type="EMBL" id="PNBA02000007">
    <property type="protein sequence ID" value="KAG6418960.1"/>
    <property type="molecule type" value="Genomic_DNA"/>
</dbReference>
<feature type="compositionally biased region" description="Basic and acidic residues" evidence="1">
    <location>
        <begin position="73"/>
        <end position="97"/>
    </location>
</feature>